<evidence type="ECO:0000256" key="1">
    <source>
        <dbReference type="SAM" id="MobiDB-lite"/>
    </source>
</evidence>
<evidence type="ECO:0000313" key="2">
    <source>
        <dbReference type="EMBL" id="KAG2304849.1"/>
    </source>
</evidence>
<evidence type="ECO:0000313" key="3">
    <source>
        <dbReference type="Proteomes" id="UP000886595"/>
    </source>
</evidence>
<sequence length="141" mass="15353">MDPGAKLGGRASGKGCVGPRLDRPFGVRQTDPEEFGISVADRGSDFEEGTRPSLHKLVGYWSRTPDEPEAGRNQLGQRRASGKGRAGPRLDRPFGVRQTDPEEFGVSVADRGSDFEEGTRPSLHKLVGYLMSPRQGETSRN</sequence>
<organism evidence="2 3">
    <name type="scientific">Brassica carinata</name>
    <name type="common">Ethiopian mustard</name>
    <name type="synonym">Abyssinian cabbage</name>
    <dbReference type="NCBI Taxonomy" id="52824"/>
    <lineage>
        <taxon>Eukaryota</taxon>
        <taxon>Viridiplantae</taxon>
        <taxon>Streptophyta</taxon>
        <taxon>Embryophyta</taxon>
        <taxon>Tracheophyta</taxon>
        <taxon>Spermatophyta</taxon>
        <taxon>Magnoliopsida</taxon>
        <taxon>eudicotyledons</taxon>
        <taxon>Gunneridae</taxon>
        <taxon>Pentapetalae</taxon>
        <taxon>rosids</taxon>
        <taxon>malvids</taxon>
        <taxon>Brassicales</taxon>
        <taxon>Brassicaceae</taxon>
        <taxon>Brassiceae</taxon>
        <taxon>Brassica</taxon>
    </lineage>
</organism>
<name>A0A8X7SCZ0_BRACI</name>
<comment type="caution">
    <text evidence="2">The sequence shown here is derived from an EMBL/GenBank/DDBJ whole genome shotgun (WGS) entry which is preliminary data.</text>
</comment>
<feature type="compositionally biased region" description="Gly residues" evidence="1">
    <location>
        <begin position="1"/>
        <end position="16"/>
    </location>
</feature>
<dbReference type="OrthoDB" id="10593701at2759"/>
<gene>
    <name evidence="2" type="ORF">Bca52824_033500</name>
</gene>
<dbReference type="Proteomes" id="UP000886595">
    <property type="component" value="Unassembled WGS sequence"/>
</dbReference>
<protein>
    <submittedName>
        <fullName evidence="2">Uncharacterized protein</fullName>
    </submittedName>
</protein>
<proteinExistence type="predicted"/>
<feature type="region of interest" description="Disordered" evidence="1">
    <location>
        <begin position="1"/>
        <end position="121"/>
    </location>
</feature>
<keyword evidence="3" id="KW-1185">Reference proteome</keyword>
<dbReference type="AlphaFoldDB" id="A0A8X7SCZ0"/>
<dbReference type="EMBL" id="JAAMPC010000007">
    <property type="protein sequence ID" value="KAG2304849.1"/>
    <property type="molecule type" value="Genomic_DNA"/>
</dbReference>
<reference evidence="2 3" key="1">
    <citation type="submission" date="2020-02" db="EMBL/GenBank/DDBJ databases">
        <authorList>
            <person name="Ma Q."/>
            <person name="Huang Y."/>
            <person name="Song X."/>
            <person name="Pei D."/>
        </authorList>
    </citation>
    <scope>NUCLEOTIDE SEQUENCE [LARGE SCALE GENOMIC DNA]</scope>
    <source>
        <strain evidence="2">Sxm20200214</strain>
        <tissue evidence="2">Leaf</tissue>
    </source>
</reference>
<accession>A0A8X7SCZ0</accession>